<dbReference type="InterPro" id="IPR002104">
    <property type="entry name" value="Integrase_catalytic"/>
</dbReference>
<evidence type="ECO:0000259" key="7">
    <source>
        <dbReference type="PROSITE" id="PS51900"/>
    </source>
</evidence>
<dbReference type="SUPFAM" id="SSF56349">
    <property type="entry name" value="DNA breaking-rejoining enzymes"/>
    <property type="match status" value="1"/>
</dbReference>
<dbReference type="InterPro" id="IPR038488">
    <property type="entry name" value="Integrase_DNA-bd_sf"/>
</dbReference>
<dbReference type="InterPro" id="IPR010998">
    <property type="entry name" value="Integrase_recombinase_N"/>
</dbReference>
<dbReference type="EMBL" id="JAFEUM010000005">
    <property type="protein sequence ID" value="MBM7037423.1"/>
    <property type="molecule type" value="Genomic_DNA"/>
</dbReference>
<evidence type="ECO:0000259" key="6">
    <source>
        <dbReference type="PROSITE" id="PS51898"/>
    </source>
</evidence>
<dbReference type="Pfam" id="PF13356">
    <property type="entry name" value="Arm-DNA-bind_3"/>
    <property type="match status" value="1"/>
</dbReference>
<organism evidence="8 9">
    <name type="scientific">Vibrio ulleungensis</name>
    <dbReference type="NCBI Taxonomy" id="2807619"/>
    <lineage>
        <taxon>Bacteria</taxon>
        <taxon>Pseudomonadati</taxon>
        <taxon>Pseudomonadota</taxon>
        <taxon>Gammaproteobacteria</taxon>
        <taxon>Vibrionales</taxon>
        <taxon>Vibrionaceae</taxon>
        <taxon>Vibrio</taxon>
    </lineage>
</organism>
<keyword evidence="2" id="KW-0229">DNA integration</keyword>
<name>A0ABS2HIR5_9VIBR</name>
<keyword evidence="4" id="KW-0233">DNA recombination</keyword>
<dbReference type="InterPro" id="IPR011010">
    <property type="entry name" value="DNA_brk_join_enz"/>
</dbReference>
<evidence type="ECO:0000313" key="9">
    <source>
        <dbReference type="Proteomes" id="UP000809621"/>
    </source>
</evidence>
<evidence type="ECO:0000256" key="1">
    <source>
        <dbReference type="ARBA" id="ARBA00008857"/>
    </source>
</evidence>
<evidence type="ECO:0000256" key="2">
    <source>
        <dbReference type="ARBA" id="ARBA00022908"/>
    </source>
</evidence>
<proteinExistence type="inferred from homology"/>
<dbReference type="Proteomes" id="UP000809621">
    <property type="component" value="Unassembled WGS sequence"/>
</dbReference>
<dbReference type="Pfam" id="PF00589">
    <property type="entry name" value="Phage_integrase"/>
    <property type="match status" value="1"/>
</dbReference>
<feature type="domain" description="Tyr recombinase" evidence="6">
    <location>
        <begin position="239"/>
        <end position="408"/>
    </location>
</feature>
<dbReference type="CDD" id="cd00796">
    <property type="entry name" value="INT_Rci_Hp1_C"/>
    <property type="match status" value="1"/>
</dbReference>
<keyword evidence="3 5" id="KW-0238">DNA-binding</keyword>
<dbReference type="PANTHER" id="PTHR30349">
    <property type="entry name" value="PHAGE INTEGRASE-RELATED"/>
    <property type="match status" value="1"/>
</dbReference>
<sequence length="411" mass="47362">MPIKKKITNSALKDLTVEQRRINDTEVSGFHALKFASGKIAYYVYYRIDGKQVNFKIGLASDISPAQARDRAREKLGEVVKGTDVQESRKQARIEQKSEKYLNFYKFLDTKYSVFLKSRNPKTAHTIISHLKSMFKCFKAKNLNEIDAWSVEQWRNDRLELGRKPSTINASVNTLKGAMSRAVEWGIIDSHELHKVKTLKFDNTRIRYLSTEELAQLNEAILERNQLLRDKRDSANEHRRIRGRDEHTDLKKVRFVDYLEPLIILAMNTGLRRGELLSLKWSDITTRGRYLTVRASNAKSSKSRVVHLNDTALSALRYWKKQNTKCEFVFTADMENPLADIKKAWNNLLAKSGVTDFRFHDFRHHFASSLVMAGVDLNTVRELLGHSDLKMTLRYAHLAPEHKAAAVNLIG</sequence>
<comment type="caution">
    <text evidence="8">The sequence shown here is derived from an EMBL/GenBank/DDBJ whole genome shotgun (WGS) entry which is preliminary data.</text>
</comment>
<dbReference type="Gene3D" id="1.10.150.130">
    <property type="match status" value="1"/>
</dbReference>
<dbReference type="PROSITE" id="PS51900">
    <property type="entry name" value="CB"/>
    <property type="match status" value="1"/>
</dbReference>
<feature type="domain" description="Core-binding (CB)" evidence="7">
    <location>
        <begin position="95"/>
        <end position="183"/>
    </location>
</feature>
<protein>
    <submittedName>
        <fullName evidence="8">Site-specific integrase</fullName>
    </submittedName>
</protein>
<evidence type="ECO:0000256" key="3">
    <source>
        <dbReference type="ARBA" id="ARBA00023125"/>
    </source>
</evidence>
<evidence type="ECO:0000313" key="8">
    <source>
        <dbReference type="EMBL" id="MBM7037423.1"/>
    </source>
</evidence>
<dbReference type="PANTHER" id="PTHR30349:SF64">
    <property type="entry name" value="PROPHAGE INTEGRASE INTD-RELATED"/>
    <property type="match status" value="1"/>
</dbReference>
<gene>
    <name evidence="8" type="ORF">JQC93_13490</name>
</gene>
<dbReference type="PROSITE" id="PS51898">
    <property type="entry name" value="TYR_RECOMBINASE"/>
    <property type="match status" value="1"/>
</dbReference>
<dbReference type="InterPro" id="IPR025166">
    <property type="entry name" value="Integrase_DNA_bind_dom"/>
</dbReference>
<dbReference type="InterPro" id="IPR050090">
    <property type="entry name" value="Tyrosine_recombinase_XerCD"/>
</dbReference>
<evidence type="ECO:0000256" key="4">
    <source>
        <dbReference type="ARBA" id="ARBA00023172"/>
    </source>
</evidence>
<dbReference type="RefSeq" id="WP_205158952.1">
    <property type="nucleotide sequence ID" value="NZ_JAFEUM010000005.1"/>
</dbReference>
<comment type="similarity">
    <text evidence="1">Belongs to the 'phage' integrase family.</text>
</comment>
<dbReference type="InterPro" id="IPR044068">
    <property type="entry name" value="CB"/>
</dbReference>
<keyword evidence="9" id="KW-1185">Reference proteome</keyword>
<evidence type="ECO:0000256" key="5">
    <source>
        <dbReference type="PROSITE-ProRule" id="PRU01248"/>
    </source>
</evidence>
<accession>A0ABS2HIR5</accession>
<dbReference type="InterPro" id="IPR013762">
    <property type="entry name" value="Integrase-like_cat_sf"/>
</dbReference>
<dbReference type="Gene3D" id="3.30.160.390">
    <property type="entry name" value="Integrase, DNA-binding domain"/>
    <property type="match status" value="1"/>
</dbReference>
<reference evidence="8 9" key="1">
    <citation type="submission" date="2021-02" db="EMBL/GenBank/DDBJ databases">
        <authorList>
            <person name="Park J.-S."/>
        </authorList>
    </citation>
    <scope>NUCLEOTIDE SEQUENCE [LARGE SCALE GENOMIC DNA]</scope>
    <source>
        <strain evidence="8 9">188UL20-2</strain>
    </source>
</reference>
<dbReference type="Gene3D" id="1.10.443.10">
    <property type="entry name" value="Intergrase catalytic core"/>
    <property type="match status" value="1"/>
</dbReference>